<dbReference type="Gene3D" id="1.20.58.220">
    <property type="entry name" value="Phosphate transport system protein phou homolog 2, domain 2"/>
    <property type="match status" value="1"/>
</dbReference>
<keyword evidence="4 7" id="KW-0813">Transport</keyword>
<gene>
    <name evidence="9" type="ORF">BINDI_1025</name>
</gene>
<evidence type="ECO:0000256" key="4">
    <source>
        <dbReference type="ARBA" id="ARBA00022448"/>
    </source>
</evidence>
<comment type="subcellular location">
    <subcellularLocation>
        <location evidence="1 7">Cytoplasm</location>
    </subcellularLocation>
</comment>
<dbReference type="Pfam" id="PF01895">
    <property type="entry name" value="PhoU"/>
    <property type="match status" value="2"/>
</dbReference>
<evidence type="ECO:0000256" key="5">
    <source>
        <dbReference type="ARBA" id="ARBA00022490"/>
    </source>
</evidence>
<evidence type="ECO:0000256" key="1">
    <source>
        <dbReference type="ARBA" id="ARBA00004496"/>
    </source>
</evidence>
<comment type="function">
    <text evidence="7">Plays a role in the regulation of phosphate uptake.</text>
</comment>
<evidence type="ECO:0000313" key="10">
    <source>
        <dbReference type="Proteomes" id="UP000028569"/>
    </source>
</evidence>
<protein>
    <recommendedName>
        <fullName evidence="7">Phosphate-specific transport system accessory protein PhoU</fullName>
    </recommendedName>
</protein>
<feature type="domain" description="PhoU" evidence="8">
    <location>
        <begin position="122"/>
        <end position="204"/>
    </location>
</feature>
<organism evidence="9 10">
    <name type="scientific">Bifidobacterium [indicum] DSM 20214 = LMG 11587</name>
    <dbReference type="NCBI Taxonomy" id="1341694"/>
    <lineage>
        <taxon>Bacteria</taxon>
        <taxon>Bacillati</taxon>
        <taxon>Actinomycetota</taxon>
        <taxon>Actinomycetes</taxon>
        <taxon>Bifidobacteriales</taxon>
        <taxon>Bifidobacteriaceae</taxon>
        <taxon>Bifidobacterium</taxon>
    </lineage>
</organism>
<dbReference type="AlphaFoldDB" id="A0A087VVM3"/>
<dbReference type="NCBIfam" id="TIGR02135">
    <property type="entry name" value="phoU_full"/>
    <property type="match status" value="1"/>
</dbReference>
<sequence length="225" mass="25463">MRVIFNEELGLVADDLDRMALSVRDAIKKAGRSMLKCDVETAQEVIDGDADIDRLHASIIDQCIRLLAKQSPVATDLRVVVSTLSLSATFERMGDLARHIAETARRSYPDPTLPEEVVPLFQQMQEFLDVLADRLVDMLSDRDTTIAERIIINDDKMDKLHQKTFEYALSDDWRGSRQQLIDMVLVARFMERLGDHGVSAARRVVYIVSGFDPSKDPRDLDSDLD</sequence>
<keyword evidence="5 7" id="KW-0963">Cytoplasm</keyword>
<dbReference type="InterPro" id="IPR028366">
    <property type="entry name" value="PhoU"/>
</dbReference>
<dbReference type="Proteomes" id="UP000028569">
    <property type="component" value="Chromosome"/>
</dbReference>
<reference evidence="9 10" key="1">
    <citation type="journal article" date="2014" name="Appl. Environ. Microbiol.">
        <title>Genomic encyclopedia of type strains of the genus Bifidobacterium.</title>
        <authorList>
            <person name="Milani C."/>
            <person name="Lugli G.A."/>
            <person name="Duranti S."/>
            <person name="Turroni F."/>
            <person name="Bottacini F."/>
            <person name="Mangifesta M."/>
            <person name="Sanchez B."/>
            <person name="Viappiani A."/>
            <person name="Mancabelli L."/>
            <person name="Taminiau B."/>
            <person name="Delcenserie V."/>
            <person name="Barrangou R."/>
            <person name="Margolles A."/>
            <person name="van Sinderen D."/>
            <person name="Ventura M."/>
        </authorList>
    </citation>
    <scope>NUCLEOTIDE SEQUENCE [LARGE SCALE GENOMIC DNA]</scope>
    <source>
        <strain evidence="9 10">LMG 11587</strain>
    </source>
</reference>
<evidence type="ECO:0000313" key="9">
    <source>
        <dbReference type="EMBL" id="AIC92288.1"/>
    </source>
</evidence>
<accession>A0A087VVM3</accession>
<dbReference type="GO" id="GO:0006817">
    <property type="term" value="P:phosphate ion transport"/>
    <property type="evidence" value="ECO:0007669"/>
    <property type="project" value="UniProtKB-KW"/>
</dbReference>
<dbReference type="RefSeq" id="WP_033490568.1">
    <property type="nucleotide sequence ID" value="NZ_CP006018.1"/>
</dbReference>
<dbReference type="PANTHER" id="PTHR42930:SF3">
    <property type="entry name" value="PHOSPHATE-SPECIFIC TRANSPORT SYSTEM ACCESSORY PROTEIN PHOU"/>
    <property type="match status" value="1"/>
</dbReference>
<dbReference type="KEGG" id="bii:BINDI_1025"/>
<dbReference type="HOGENOM" id="CLU_078518_1_0_11"/>
<keyword evidence="10" id="KW-1185">Reference proteome</keyword>
<dbReference type="GO" id="GO:0030643">
    <property type="term" value="P:intracellular phosphate ion homeostasis"/>
    <property type="evidence" value="ECO:0007669"/>
    <property type="project" value="InterPro"/>
</dbReference>
<evidence type="ECO:0000256" key="6">
    <source>
        <dbReference type="ARBA" id="ARBA00022592"/>
    </source>
</evidence>
<evidence type="ECO:0000256" key="2">
    <source>
        <dbReference type="ARBA" id="ARBA00008107"/>
    </source>
</evidence>
<dbReference type="InterPro" id="IPR038078">
    <property type="entry name" value="PhoU-like_sf"/>
</dbReference>
<proteinExistence type="inferred from homology"/>
<dbReference type="SUPFAM" id="SSF109755">
    <property type="entry name" value="PhoU-like"/>
    <property type="match status" value="1"/>
</dbReference>
<keyword evidence="6 7" id="KW-0592">Phosphate transport</keyword>
<dbReference type="EMBL" id="CP006018">
    <property type="protein sequence ID" value="AIC92288.1"/>
    <property type="molecule type" value="Genomic_DNA"/>
</dbReference>
<dbReference type="GO" id="GO:0045936">
    <property type="term" value="P:negative regulation of phosphate metabolic process"/>
    <property type="evidence" value="ECO:0007669"/>
    <property type="project" value="InterPro"/>
</dbReference>
<evidence type="ECO:0000256" key="3">
    <source>
        <dbReference type="ARBA" id="ARBA00011738"/>
    </source>
</evidence>
<evidence type="ECO:0000259" key="8">
    <source>
        <dbReference type="Pfam" id="PF01895"/>
    </source>
</evidence>
<dbReference type="GO" id="GO:0005737">
    <property type="term" value="C:cytoplasm"/>
    <property type="evidence" value="ECO:0007669"/>
    <property type="project" value="UniProtKB-SubCell"/>
</dbReference>
<comment type="similarity">
    <text evidence="2 7">Belongs to the PhoU family.</text>
</comment>
<dbReference type="PIRSF" id="PIRSF003107">
    <property type="entry name" value="PhoU"/>
    <property type="match status" value="1"/>
</dbReference>
<feature type="domain" description="PhoU" evidence="8">
    <location>
        <begin position="16"/>
        <end position="103"/>
    </location>
</feature>
<dbReference type="FunFam" id="1.20.58.220:FF:000004">
    <property type="entry name" value="Phosphate-specific transport system accessory protein PhoU"/>
    <property type="match status" value="1"/>
</dbReference>
<evidence type="ECO:0000256" key="7">
    <source>
        <dbReference type="PIRNR" id="PIRNR003107"/>
    </source>
</evidence>
<comment type="subunit">
    <text evidence="3 7">Homodimer.</text>
</comment>
<dbReference type="InterPro" id="IPR026022">
    <property type="entry name" value="PhoU_dom"/>
</dbReference>
<name>A0A087VVM3_9BIFI</name>
<dbReference type="PANTHER" id="PTHR42930">
    <property type="entry name" value="PHOSPHATE-SPECIFIC TRANSPORT SYSTEM ACCESSORY PROTEIN PHOU"/>
    <property type="match status" value="1"/>
</dbReference>
<dbReference type="OrthoDB" id="9814256at2"/>